<dbReference type="InterPro" id="IPR011004">
    <property type="entry name" value="Trimer_LpxA-like_sf"/>
</dbReference>
<evidence type="ECO:0000313" key="4">
    <source>
        <dbReference type="Proteomes" id="UP000002019"/>
    </source>
</evidence>
<gene>
    <name evidence="3" type="primary">wbbJ</name>
    <name evidence="3" type="ordered locus">CLOAM1681</name>
</gene>
<dbReference type="InterPro" id="IPR001451">
    <property type="entry name" value="Hexapep"/>
</dbReference>
<protein>
    <submittedName>
        <fullName evidence="3">Acetyltransferase (The isoleucine patch superfamily)</fullName>
        <ecNumber evidence="3">2.3.1.129</ecNumber>
    </submittedName>
</protein>
<dbReference type="CDD" id="cd03358">
    <property type="entry name" value="LbH_WxcM_N_like"/>
    <property type="match status" value="1"/>
</dbReference>
<organism evidence="3 4">
    <name type="scientific">Cloacimonas acidaminovorans (strain Evry)</name>
    <dbReference type="NCBI Taxonomy" id="459349"/>
    <lineage>
        <taxon>Bacteria</taxon>
        <taxon>Pseudomonadati</taxon>
        <taxon>Candidatus Cloacimonadota</taxon>
        <taxon>Candidatus Cloacimonadia</taxon>
        <taxon>Candidatus Cloacimonadales</taxon>
        <taxon>Candidatus Cloacimonadaceae</taxon>
        <taxon>Candidatus Cloacimonas</taxon>
    </lineage>
</organism>
<dbReference type="RefSeq" id="WP_015425375.1">
    <property type="nucleotide sequence ID" value="NC_020449.1"/>
</dbReference>
<proteinExistence type="inferred from homology"/>
<accession>B0VFS6</accession>
<dbReference type="SUPFAM" id="SSF51161">
    <property type="entry name" value="Trimeric LpxA-like enzymes"/>
    <property type="match status" value="1"/>
</dbReference>
<comment type="similarity">
    <text evidence="1">Belongs to the transferase hexapeptide repeat family.</text>
</comment>
<dbReference type="EMBL" id="CU466930">
    <property type="protein sequence ID" value="CAO81517.1"/>
    <property type="molecule type" value="Genomic_DNA"/>
</dbReference>
<dbReference type="eggNOG" id="COG1044">
    <property type="taxonomic scope" value="Bacteria"/>
</dbReference>
<feature type="region of interest" description="Disordered" evidence="2">
    <location>
        <begin position="231"/>
        <end position="251"/>
    </location>
</feature>
<dbReference type="Proteomes" id="UP000002019">
    <property type="component" value="Chromosome"/>
</dbReference>
<sequence>MNRFIDESAKIGMNVTLGNNVVIMAGVQIGNDCLIGHNVIIHPDTKIGNACRIDDGTIIGKKPLSSPRSIFKVPTDLKGTEIGDFCQIGSNVIIYCQCTIGNRNLIADLATIRENVTLGDLNIVGRNVTIENFVHIGNRNKLETNCYVTAYSEIGDYCFIAPCVATSNDNYMGRDKERFKHFKGVTMMTGSRIGVNATILPGKTIHSDGTVAGGAVVTKDVPAKTIVAGNPAKPFSEVPEPQLLENNLDKQ</sequence>
<dbReference type="Gene3D" id="2.160.10.10">
    <property type="entry name" value="Hexapeptide repeat proteins"/>
    <property type="match status" value="2"/>
</dbReference>
<reference evidence="3 4" key="1">
    <citation type="journal article" date="2008" name="J. Bacteriol.">
        <title>'Candidatus Cloacamonas acidaminovorans': genome sequence reconstruction provides a first glimpse of a new bacterial division.</title>
        <authorList>
            <person name="Pelletier E."/>
            <person name="Kreimeyer A."/>
            <person name="Bocs S."/>
            <person name="Rouy Z."/>
            <person name="Gyapay G."/>
            <person name="Chouari R."/>
            <person name="Riviere D."/>
            <person name="Ganesan A."/>
            <person name="Daegelen P."/>
            <person name="Sghir A."/>
            <person name="Cohen G.N."/>
            <person name="Medigue C."/>
            <person name="Weissenbach J."/>
            <person name="Le Paslier D."/>
        </authorList>
    </citation>
    <scope>NUCLEOTIDE SEQUENCE [LARGE SCALE GENOMIC DNA]</scope>
    <source>
        <strain evidence="4">Evry</strain>
    </source>
</reference>
<evidence type="ECO:0000256" key="2">
    <source>
        <dbReference type="SAM" id="MobiDB-lite"/>
    </source>
</evidence>
<dbReference type="PANTHER" id="PTHR43300:SF4">
    <property type="entry name" value="ACYL-[ACYL-CARRIER-PROTEIN]--UDP-N-ACETYLGLUCOSAMINE O-ACYLTRANSFERASE"/>
    <property type="match status" value="1"/>
</dbReference>
<dbReference type="GO" id="GO:0008780">
    <property type="term" value="F:acyl-[acyl-carrier-protein]-UDP-N-acetylglucosamine O-acyltransferase activity"/>
    <property type="evidence" value="ECO:0007669"/>
    <property type="project" value="UniProtKB-EC"/>
</dbReference>
<keyword evidence="3" id="KW-0012">Acyltransferase</keyword>
<dbReference type="KEGG" id="caci:CLOAM1681"/>
<dbReference type="PANTHER" id="PTHR43300">
    <property type="entry name" value="ACETYLTRANSFERASE"/>
    <property type="match status" value="1"/>
</dbReference>
<dbReference type="AlphaFoldDB" id="B0VFS6"/>
<dbReference type="InterPro" id="IPR050179">
    <property type="entry name" value="Trans_hexapeptide_repeat"/>
</dbReference>
<dbReference type="HOGENOM" id="CLU_051638_9_0_0"/>
<dbReference type="STRING" id="459349.CLOAM1681"/>
<dbReference type="EC" id="2.3.1.129" evidence="3"/>
<evidence type="ECO:0000256" key="1">
    <source>
        <dbReference type="ARBA" id="ARBA00007274"/>
    </source>
</evidence>
<dbReference type="Pfam" id="PF00132">
    <property type="entry name" value="Hexapep"/>
    <property type="match status" value="2"/>
</dbReference>
<evidence type="ECO:0000313" key="3">
    <source>
        <dbReference type="EMBL" id="CAO81517.1"/>
    </source>
</evidence>
<keyword evidence="4" id="KW-1185">Reference proteome</keyword>
<dbReference type="OrthoDB" id="9782926at2"/>
<name>B0VFS6_CLOAI</name>
<keyword evidence="3" id="KW-0808">Transferase</keyword>